<keyword evidence="2" id="KW-1185">Reference proteome</keyword>
<organism evidence="1 2">
    <name type="scientific">Caerostris extrusa</name>
    <name type="common">Bark spider</name>
    <name type="synonym">Caerostris bankana</name>
    <dbReference type="NCBI Taxonomy" id="172846"/>
    <lineage>
        <taxon>Eukaryota</taxon>
        <taxon>Metazoa</taxon>
        <taxon>Ecdysozoa</taxon>
        <taxon>Arthropoda</taxon>
        <taxon>Chelicerata</taxon>
        <taxon>Arachnida</taxon>
        <taxon>Araneae</taxon>
        <taxon>Araneomorphae</taxon>
        <taxon>Entelegynae</taxon>
        <taxon>Araneoidea</taxon>
        <taxon>Araneidae</taxon>
        <taxon>Caerostris</taxon>
    </lineage>
</organism>
<evidence type="ECO:0000313" key="1">
    <source>
        <dbReference type="EMBL" id="GIY29200.1"/>
    </source>
</evidence>
<evidence type="ECO:0000313" key="2">
    <source>
        <dbReference type="Proteomes" id="UP001054945"/>
    </source>
</evidence>
<protein>
    <submittedName>
        <fullName evidence="1">Uncharacterized protein</fullName>
    </submittedName>
</protein>
<comment type="caution">
    <text evidence="1">The sequence shown here is derived from an EMBL/GenBank/DDBJ whole genome shotgun (WGS) entry which is preliminary data.</text>
</comment>
<proteinExistence type="predicted"/>
<dbReference type="EMBL" id="BPLR01009034">
    <property type="protein sequence ID" value="GIY29200.1"/>
    <property type="molecule type" value="Genomic_DNA"/>
</dbReference>
<sequence length="142" mass="16606">MHHQILRHHICSVPKKLKVTTPILNGLNSYHLLSRYLNGFNHHYNFKRFSLRLRFMSIRFINEQIICCYSINAFTDKEICSPKTSLNVFQILCILIVRSIVKSKNLGSFAPHFDQGKRRCLRNTAQQCFCVPLVADDRKNVI</sequence>
<dbReference type="AlphaFoldDB" id="A0AAV4S6D2"/>
<accession>A0AAV4S6D2</accession>
<name>A0AAV4S6D2_CAEEX</name>
<gene>
    <name evidence="1" type="ORF">CEXT_212071</name>
</gene>
<dbReference type="Proteomes" id="UP001054945">
    <property type="component" value="Unassembled WGS sequence"/>
</dbReference>
<reference evidence="1 2" key="1">
    <citation type="submission" date="2021-06" db="EMBL/GenBank/DDBJ databases">
        <title>Caerostris extrusa draft genome.</title>
        <authorList>
            <person name="Kono N."/>
            <person name="Arakawa K."/>
        </authorList>
    </citation>
    <scope>NUCLEOTIDE SEQUENCE [LARGE SCALE GENOMIC DNA]</scope>
</reference>